<reference evidence="2" key="1">
    <citation type="journal article" date="2019" name="Int. J. Syst. Evol. Microbiol.">
        <title>The Global Catalogue of Microorganisms (GCM) 10K type strain sequencing project: providing services to taxonomists for standard genome sequencing and annotation.</title>
        <authorList>
            <consortium name="The Broad Institute Genomics Platform"/>
            <consortium name="The Broad Institute Genome Sequencing Center for Infectious Disease"/>
            <person name="Wu L."/>
            <person name="Ma J."/>
        </authorList>
    </citation>
    <scope>NUCLEOTIDE SEQUENCE [LARGE SCALE GENOMIC DNA]</scope>
    <source>
        <strain evidence="2">CGMCC 1.15809</strain>
    </source>
</reference>
<protein>
    <submittedName>
        <fullName evidence="1">DUF6238 family protein</fullName>
    </submittedName>
</protein>
<dbReference type="Proteomes" id="UP001596241">
    <property type="component" value="Unassembled WGS sequence"/>
</dbReference>
<sequence>MSTSLAVAPPTARHTVRTDIDRLHADYLALARRTAQLAADLDRGDYAAAGGRVRTAVGTLWRASEELHTAFHQAPPRCAGPHASVARLCGRRMRYLAARVAKRA</sequence>
<name>A0ABW1FLD3_9ACTN</name>
<evidence type="ECO:0000313" key="2">
    <source>
        <dbReference type="Proteomes" id="UP001596241"/>
    </source>
</evidence>
<gene>
    <name evidence="1" type="ORF">ACFP3M_20835</name>
</gene>
<comment type="caution">
    <text evidence="1">The sequence shown here is derived from an EMBL/GenBank/DDBJ whole genome shotgun (WGS) entry which is preliminary data.</text>
</comment>
<dbReference type="EMBL" id="JBHSPW010000009">
    <property type="protein sequence ID" value="MFC5895246.1"/>
    <property type="molecule type" value="Genomic_DNA"/>
</dbReference>
<proteinExistence type="predicted"/>
<dbReference type="Pfam" id="PF19751">
    <property type="entry name" value="DUF6238"/>
    <property type="match status" value="1"/>
</dbReference>
<dbReference type="RefSeq" id="WP_345078053.1">
    <property type="nucleotide sequence ID" value="NZ_BAAAWG010000002.1"/>
</dbReference>
<dbReference type="InterPro" id="IPR046205">
    <property type="entry name" value="DUF6238"/>
</dbReference>
<organism evidence="1 2">
    <name type="scientific">Streptomyces ramulosus</name>
    <dbReference type="NCBI Taxonomy" id="47762"/>
    <lineage>
        <taxon>Bacteria</taxon>
        <taxon>Bacillati</taxon>
        <taxon>Actinomycetota</taxon>
        <taxon>Actinomycetes</taxon>
        <taxon>Kitasatosporales</taxon>
        <taxon>Streptomycetaceae</taxon>
        <taxon>Streptomyces</taxon>
    </lineage>
</organism>
<keyword evidence="2" id="KW-1185">Reference proteome</keyword>
<evidence type="ECO:0000313" key="1">
    <source>
        <dbReference type="EMBL" id="MFC5895246.1"/>
    </source>
</evidence>
<accession>A0ABW1FLD3</accession>